<feature type="compositionally biased region" description="Polar residues" evidence="1">
    <location>
        <begin position="66"/>
        <end position="84"/>
    </location>
</feature>
<dbReference type="Proteomes" id="UP000887565">
    <property type="component" value="Unplaced"/>
</dbReference>
<dbReference type="WBParaSite" id="nRc.2.0.1.t14241-RA">
    <property type="protein sequence ID" value="nRc.2.0.1.t14241-RA"/>
    <property type="gene ID" value="nRc.2.0.1.g14241"/>
</dbReference>
<organism evidence="2 3">
    <name type="scientific">Romanomermis culicivorax</name>
    <name type="common">Nematode worm</name>
    <dbReference type="NCBI Taxonomy" id="13658"/>
    <lineage>
        <taxon>Eukaryota</taxon>
        <taxon>Metazoa</taxon>
        <taxon>Ecdysozoa</taxon>
        <taxon>Nematoda</taxon>
        <taxon>Enoplea</taxon>
        <taxon>Dorylaimia</taxon>
        <taxon>Mermithida</taxon>
        <taxon>Mermithoidea</taxon>
        <taxon>Mermithidae</taxon>
        <taxon>Romanomermis</taxon>
    </lineage>
</organism>
<proteinExistence type="predicted"/>
<dbReference type="AlphaFoldDB" id="A0A915IJL6"/>
<feature type="compositionally biased region" description="Basic and acidic residues" evidence="1">
    <location>
        <begin position="1"/>
        <end position="13"/>
    </location>
</feature>
<feature type="compositionally biased region" description="Basic and acidic residues" evidence="1">
    <location>
        <begin position="95"/>
        <end position="118"/>
    </location>
</feature>
<sequence length="214" mass="24828">MKHKQHLQEEANYRKYHKTCTMDKPRTWRMRPPSTSRTERSKTPSERTTRRCEQRNQQKAREEARQTSSQTSATPQPKDTSTKTAVPAKQTPPARHSESHHSCHESHSRDDHHPKETQQSHTTSGDSHQHKRRNDASPHRTQSEQAHQVHSTGFCEDAYKHGFRQSPPKLTDYISPLQRDAEIQKHLKALKNRPKVVFKVPLPPPPRMNVEPAT</sequence>
<name>A0A915IJL6_ROMCU</name>
<evidence type="ECO:0000313" key="2">
    <source>
        <dbReference type="Proteomes" id="UP000887565"/>
    </source>
</evidence>
<keyword evidence="2" id="KW-1185">Reference proteome</keyword>
<feature type="region of interest" description="Disordered" evidence="1">
    <location>
        <begin position="1"/>
        <end position="172"/>
    </location>
</feature>
<evidence type="ECO:0000313" key="3">
    <source>
        <dbReference type="WBParaSite" id="nRc.2.0.1.t14241-RA"/>
    </source>
</evidence>
<protein>
    <submittedName>
        <fullName evidence="3">Uncharacterized protein</fullName>
    </submittedName>
</protein>
<accession>A0A915IJL6</accession>
<reference evidence="3" key="1">
    <citation type="submission" date="2022-11" db="UniProtKB">
        <authorList>
            <consortium name="WormBaseParasite"/>
        </authorList>
    </citation>
    <scope>IDENTIFICATION</scope>
</reference>
<feature type="compositionally biased region" description="Basic and acidic residues" evidence="1">
    <location>
        <begin position="37"/>
        <end position="65"/>
    </location>
</feature>
<evidence type="ECO:0000256" key="1">
    <source>
        <dbReference type="SAM" id="MobiDB-lite"/>
    </source>
</evidence>